<reference evidence="6" key="1">
    <citation type="journal article" date="2023" name="Mol. Phylogenet. Evol.">
        <title>Genome-scale phylogeny and comparative genomics of the fungal order Sordariales.</title>
        <authorList>
            <person name="Hensen N."/>
            <person name="Bonometti L."/>
            <person name="Westerberg I."/>
            <person name="Brannstrom I.O."/>
            <person name="Guillou S."/>
            <person name="Cros-Aarteil S."/>
            <person name="Calhoun S."/>
            <person name="Haridas S."/>
            <person name="Kuo A."/>
            <person name="Mondo S."/>
            <person name="Pangilinan J."/>
            <person name="Riley R."/>
            <person name="LaButti K."/>
            <person name="Andreopoulos B."/>
            <person name="Lipzen A."/>
            <person name="Chen C."/>
            <person name="Yan M."/>
            <person name="Daum C."/>
            <person name="Ng V."/>
            <person name="Clum A."/>
            <person name="Steindorff A."/>
            <person name="Ohm R.A."/>
            <person name="Martin F."/>
            <person name="Silar P."/>
            <person name="Natvig D.O."/>
            <person name="Lalanne C."/>
            <person name="Gautier V."/>
            <person name="Ament-Velasquez S.L."/>
            <person name="Kruys A."/>
            <person name="Hutchinson M.I."/>
            <person name="Powell A.J."/>
            <person name="Barry K."/>
            <person name="Miller A.N."/>
            <person name="Grigoriev I.V."/>
            <person name="Debuchy R."/>
            <person name="Gladieux P."/>
            <person name="Hiltunen Thoren M."/>
            <person name="Johannesson H."/>
        </authorList>
    </citation>
    <scope>NUCLEOTIDE SEQUENCE</scope>
    <source>
        <strain evidence="6">CBS 315.58</strain>
    </source>
</reference>
<keyword evidence="2 3" id="KW-0378">Hydrolase</keyword>
<feature type="region of interest" description="Disordered" evidence="4">
    <location>
        <begin position="583"/>
        <end position="671"/>
    </location>
</feature>
<evidence type="ECO:0000313" key="7">
    <source>
        <dbReference type="Proteomes" id="UP001303160"/>
    </source>
</evidence>
<feature type="domain" description="PDEase" evidence="5">
    <location>
        <begin position="228"/>
        <end position="582"/>
    </location>
</feature>
<evidence type="ECO:0000256" key="3">
    <source>
        <dbReference type="RuleBase" id="RU363067"/>
    </source>
</evidence>
<evidence type="ECO:0000256" key="2">
    <source>
        <dbReference type="ARBA" id="ARBA00022801"/>
    </source>
</evidence>
<dbReference type="GO" id="GO:0007165">
    <property type="term" value="P:signal transduction"/>
    <property type="evidence" value="ECO:0007669"/>
    <property type="project" value="InterPro"/>
</dbReference>
<feature type="compositionally biased region" description="Polar residues" evidence="4">
    <location>
        <begin position="660"/>
        <end position="671"/>
    </location>
</feature>
<name>A0AAN6XQ57_9PEZI</name>
<dbReference type="EMBL" id="MU863882">
    <property type="protein sequence ID" value="KAK4204476.1"/>
    <property type="molecule type" value="Genomic_DNA"/>
</dbReference>
<dbReference type="PROSITE" id="PS51845">
    <property type="entry name" value="PDEASE_I_2"/>
    <property type="match status" value="1"/>
</dbReference>
<dbReference type="SMART" id="SM00471">
    <property type="entry name" value="HDc"/>
    <property type="match status" value="1"/>
</dbReference>
<evidence type="ECO:0000313" key="6">
    <source>
        <dbReference type="EMBL" id="KAK4204476.1"/>
    </source>
</evidence>
<keyword evidence="7" id="KW-1185">Reference proteome</keyword>
<comment type="cofactor">
    <cofactor evidence="3">
        <name>a divalent metal cation</name>
        <dbReference type="ChEBI" id="CHEBI:60240"/>
    </cofactor>
    <text evidence="3">Binds 2 divalent metal cations per subunit. Site 1 may preferentially bind zinc ions, while site 2 has a preference for magnesium and/or manganese ions.</text>
</comment>
<dbReference type="GO" id="GO:0004114">
    <property type="term" value="F:3',5'-cyclic-nucleotide phosphodiesterase activity"/>
    <property type="evidence" value="ECO:0007669"/>
    <property type="project" value="InterPro"/>
</dbReference>
<dbReference type="GO" id="GO:0046872">
    <property type="term" value="F:metal ion binding"/>
    <property type="evidence" value="ECO:0007669"/>
    <property type="project" value="UniProtKB-KW"/>
</dbReference>
<comment type="similarity">
    <text evidence="3">Belongs to the cyclic nucleotide phosphodiesterase family.</text>
</comment>
<dbReference type="InterPro" id="IPR023174">
    <property type="entry name" value="PDEase_CS"/>
</dbReference>
<dbReference type="Pfam" id="PF00233">
    <property type="entry name" value="PDEase_I"/>
    <property type="match status" value="1"/>
</dbReference>
<keyword evidence="1 3" id="KW-0479">Metal-binding</keyword>
<evidence type="ECO:0000256" key="4">
    <source>
        <dbReference type="SAM" id="MobiDB-lite"/>
    </source>
</evidence>
<dbReference type="PANTHER" id="PTHR11347">
    <property type="entry name" value="CYCLIC NUCLEOTIDE PHOSPHODIESTERASE"/>
    <property type="match status" value="1"/>
</dbReference>
<accession>A0AAN6XQ57</accession>
<gene>
    <name evidence="6" type="ORF">QBC40DRAFT_98701</name>
</gene>
<dbReference type="InterPro" id="IPR003607">
    <property type="entry name" value="HD/PDEase_dom"/>
</dbReference>
<dbReference type="InterPro" id="IPR002073">
    <property type="entry name" value="PDEase_catalytic_dom"/>
</dbReference>
<sequence>MEGQMESARCNIIYVDRAVSEDRNVQSSSLSSGAAAASWESSQLRENVRLLLSLFESAFLCGTGGACLEQWRKLLSDAVTSIKPTIILLETPFREPIPSKPQGQLPSAESELYGVALLEEIDAESSAKDLSSLVMVIPFVTQQGSVLNIGSNSFETFRGLLVDRGATDAVLNPLSQHCLDNIRMHAKRVCRNLRHRQRRDHDGSLAGEEMVFRLLPYLCPSIFASDHRNAPNTIQISAEDRALVSHAIAEFQFDAPKFSDQQLIVAASLMFQHAFSVPELAMWQLGEEELQQFIVACCTAYRPDVDYHNFCHVVDVLQHIFYTLIRIGALPPYPSNRGSTSRPSSNSDFAQCIEPHVALALLITAIGHDVGHPGVNNGFLVKTKDPLADAFHHKSVLECYHGVAFTCILKKYWPKVYNCSKIKDLVVDSILATDMAVHLGYMEKLNCAVNELERGRSQEDLARNSPDATMEERKSLICALLIKCADISNVARRYDTAVKWMHTLAAETTKQREKERLKHIPTSVFSTPGTDPQTLAKNQLLFMDNFAAPLFEGVAKLIPELQFCVDAIAENKKKFEAMMENVDEHGNSPSQMDFANAQQPNSSQHPVRPGPTVPEVNGINTQFDTDDDSHSHYASKQRCSETTEVSSAPDSAGTGKMPLSPSTQGTSIVSINSSVDPPVSCVVTSSTPDSFKNQTQGSFQHQVPSENGYLNGHTNHVGSDTQSGLGPGGQLRKKPSFIQKIGNFIVKKTTKGSASSAGSSP</sequence>
<feature type="compositionally biased region" description="Polar residues" evidence="4">
    <location>
        <begin position="712"/>
        <end position="724"/>
    </location>
</feature>
<dbReference type="InterPro" id="IPR036971">
    <property type="entry name" value="PDEase_catalytic_dom_sf"/>
</dbReference>
<feature type="region of interest" description="Disordered" evidence="4">
    <location>
        <begin position="707"/>
        <end position="736"/>
    </location>
</feature>
<feature type="compositionally biased region" description="Polar residues" evidence="4">
    <location>
        <begin position="587"/>
        <end position="605"/>
    </location>
</feature>
<proteinExistence type="inferred from homology"/>
<dbReference type="SUPFAM" id="SSF109604">
    <property type="entry name" value="HD-domain/PDEase-like"/>
    <property type="match status" value="1"/>
</dbReference>
<dbReference type="EC" id="3.1.4.-" evidence="3"/>
<dbReference type="AlphaFoldDB" id="A0AAN6XQ57"/>
<organism evidence="6 7">
    <name type="scientific">Triangularia verruculosa</name>
    <dbReference type="NCBI Taxonomy" id="2587418"/>
    <lineage>
        <taxon>Eukaryota</taxon>
        <taxon>Fungi</taxon>
        <taxon>Dikarya</taxon>
        <taxon>Ascomycota</taxon>
        <taxon>Pezizomycotina</taxon>
        <taxon>Sordariomycetes</taxon>
        <taxon>Sordariomycetidae</taxon>
        <taxon>Sordariales</taxon>
        <taxon>Podosporaceae</taxon>
        <taxon>Triangularia</taxon>
    </lineage>
</organism>
<comment type="caution">
    <text evidence="6">The sequence shown here is derived from an EMBL/GenBank/DDBJ whole genome shotgun (WGS) entry which is preliminary data.</text>
</comment>
<dbReference type="Proteomes" id="UP001303160">
    <property type="component" value="Unassembled WGS sequence"/>
</dbReference>
<feature type="compositionally biased region" description="Polar residues" evidence="4">
    <location>
        <begin position="640"/>
        <end position="649"/>
    </location>
</feature>
<dbReference type="PROSITE" id="PS00126">
    <property type="entry name" value="PDEASE_I_1"/>
    <property type="match status" value="1"/>
</dbReference>
<evidence type="ECO:0000259" key="5">
    <source>
        <dbReference type="PROSITE" id="PS51845"/>
    </source>
</evidence>
<protein>
    <recommendedName>
        <fullName evidence="3">Phosphodiesterase</fullName>
        <ecNumber evidence="3">3.1.4.-</ecNumber>
    </recommendedName>
</protein>
<evidence type="ECO:0000256" key="1">
    <source>
        <dbReference type="ARBA" id="ARBA00022723"/>
    </source>
</evidence>
<reference evidence="6" key="2">
    <citation type="submission" date="2023-05" db="EMBL/GenBank/DDBJ databases">
        <authorList>
            <consortium name="Lawrence Berkeley National Laboratory"/>
            <person name="Steindorff A."/>
            <person name="Hensen N."/>
            <person name="Bonometti L."/>
            <person name="Westerberg I."/>
            <person name="Brannstrom I.O."/>
            <person name="Guillou S."/>
            <person name="Cros-Aarteil S."/>
            <person name="Calhoun S."/>
            <person name="Haridas S."/>
            <person name="Kuo A."/>
            <person name="Mondo S."/>
            <person name="Pangilinan J."/>
            <person name="Riley R."/>
            <person name="Labutti K."/>
            <person name="Andreopoulos B."/>
            <person name="Lipzen A."/>
            <person name="Chen C."/>
            <person name="Yanf M."/>
            <person name="Daum C."/>
            <person name="Ng V."/>
            <person name="Clum A."/>
            <person name="Ohm R."/>
            <person name="Martin F."/>
            <person name="Silar P."/>
            <person name="Natvig D."/>
            <person name="Lalanne C."/>
            <person name="Gautier V."/>
            <person name="Ament-Velasquez S.L."/>
            <person name="Kruys A."/>
            <person name="Hutchinson M.I."/>
            <person name="Powell A.J."/>
            <person name="Barry K."/>
            <person name="Miller A.N."/>
            <person name="Grigoriev I.V."/>
            <person name="Debuchy R."/>
            <person name="Gladieux P."/>
            <person name="Thoren M.H."/>
            <person name="Johannesson H."/>
        </authorList>
    </citation>
    <scope>NUCLEOTIDE SEQUENCE</scope>
    <source>
        <strain evidence="6">CBS 315.58</strain>
    </source>
</reference>
<dbReference type="Gene3D" id="1.10.1300.10">
    <property type="entry name" value="3'5'-cyclic nucleotide phosphodiesterase, catalytic domain"/>
    <property type="match status" value="1"/>
</dbReference>
<dbReference type="CDD" id="cd00077">
    <property type="entry name" value="HDc"/>
    <property type="match status" value="1"/>
</dbReference>